<protein>
    <submittedName>
        <fullName evidence="6">TRAP transporter substrate-binding protein DctP</fullName>
    </submittedName>
</protein>
<evidence type="ECO:0000313" key="6">
    <source>
        <dbReference type="EMBL" id="RHC54901.1"/>
    </source>
</evidence>
<dbReference type="InterPro" id="IPR018389">
    <property type="entry name" value="DctP_fam"/>
</dbReference>
<dbReference type="Proteomes" id="UP000283975">
    <property type="component" value="Unassembled WGS sequence"/>
</dbReference>
<evidence type="ECO:0000256" key="5">
    <source>
        <dbReference type="SAM" id="SignalP"/>
    </source>
</evidence>
<evidence type="ECO:0000256" key="4">
    <source>
        <dbReference type="SAM" id="MobiDB-lite"/>
    </source>
</evidence>
<dbReference type="AlphaFoldDB" id="A0A414ATM2"/>
<accession>A0A414ATM2</accession>
<dbReference type="Pfam" id="PF03480">
    <property type="entry name" value="DctP"/>
    <property type="match status" value="1"/>
</dbReference>
<dbReference type="PIRSF" id="PIRSF006470">
    <property type="entry name" value="DctB"/>
    <property type="match status" value="1"/>
</dbReference>
<evidence type="ECO:0000256" key="1">
    <source>
        <dbReference type="ARBA" id="ARBA00009023"/>
    </source>
</evidence>
<dbReference type="CDD" id="cd13603">
    <property type="entry name" value="PBP2_TRAP_Siap_TeaA_like"/>
    <property type="match status" value="1"/>
</dbReference>
<sequence length="359" mass="39687">MKRMKKAVGIIMSVALGSSLLTGCGGSSNSASAAKEQSTNQEQQTATGNQASEDLPEITWKISHTQSPDNFMNIAAENMAKAVAEKTDGKFKIEIYHSGTLGSEQEVIEGMQMGTIAGNLASVTLLANFVPSFDVINLPGVFSNESALKEAMNSDEIMEPLKKQALDNNIIAVGYYQDYFRMLFTKEPIRTVSDFQGQKIRVMGSPVLVDTFQALGCNSTTTAWSELYSGLQLGVVDGLDHVPTSVRTMNFYDHVKYMAEPKIFASPMYLVISKPLYEKLPDAYKSVLDECMADCLTELNTVANQINEDDIKYLKTQGVEMIDIDVDAIHETIAPVREKYLKQMEPWVQDIAKKIMELK</sequence>
<comment type="similarity">
    <text evidence="1">Belongs to the bacterial solute-binding protein 7 family.</text>
</comment>
<dbReference type="PANTHER" id="PTHR33376:SF7">
    <property type="entry name" value="C4-DICARBOXYLATE-BINDING PROTEIN DCTB"/>
    <property type="match status" value="1"/>
</dbReference>
<feature type="chain" id="PRO_5019546515" evidence="5">
    <location>
        <begin position="34"/>
        <end position="359"/>
    </location>
</feature>
<name>A0A414ATM2_9FIRM</name>
<feature type="region of interest" description="Disordered" evidence="4">
    <location>
        <begin position="27"/>
        <end position="55"/>
    </location>
</feature>
<gene>
    <name evidence="6" type="ORF">DW839_17215</name>
</gene>
<organism evidence="6 7">
    <name type="scientific">Enterocloster bolteae</name>
    <dbReference type="NCBI Taxonomy" id="208479"/>
    <lineage>
        <taxon>Bacteria</taxon>
        <taxon>Bacillati</taxon>
        <taxon>Bacillota</taxon>
        <taxon>Clostridia</taxon>
        <taxon>Lachnospirales</taxon>
        <taxon>Lachnospiraceae</taxon>
        <taxon>Enterocloster</taxon>
    </lineage>
</organism>
<dbReference type="Gene3D" id="3.40.190.170">
    <property type="entry name" value="Bacterial extracellular solute-binding protein, family 7"/>
    <property type="match status" value="1"/>
</dbReference>
<dbReference type="NCBIfam" id="NF037995">
    <property type="entry name" value="TRAP_S1"/>
    <property type="match status" value="1"/>
</dbReference>
<proteinExistence type="inferred from homology"/>
<evidence type="ECO:0000256" key="2">
    <source>
        <dbReference type="ARBA" id="ARBA00022448"/>
    </source>
</evidence>
<reference evidence="6 7" key="1">
    <citation type="submission" date="2018-08" db="EMBL/GenBank/DDBJ databases">
        <title>A genome reference for cultivated species of the human gut microbiota.</title>
        <authorList>
            <person name="Zou Y."/>
            <person name="Xue W."/>
            <person name="Luo G."/>
        </authorList>
    </citation>
    <scope>NUCLEOTIDE SEQUENCE [LARGE SCALE GENOMIC DNA]</scope>
    <source>
        <strain evidence="6 7">AM35-14</strain>
    </source>
</reference>
<keyword evidence="2" id="KW-0813">Transport</keyword>
<comment type="caution">
    <text evidence="6">The sequence shown here is derived from an EMBL/GenBank/DDBJ whole genome shotgun (WGS) entry which is preliminary data.</text>
</comment>
<feature type="compositionally biased region" description="Polar residues" evidence="4">
    <location>
        <begin position="35"/>
        <end position="52"/>
    </location>
</feature>
<dbReference type="InterPro" id="IPR004682">
    <property type="entry name" value="TRAP_DctP"/>
</dbReference>
<evidence type="ECO:0000256" key="3">
    <source>
        <dbReference type="ARBA" id="ARBA00022729"/>
    </source>
</evidence>
<dbReference type="EMBL" id="QSHZ01000018">
    <property type="protein sequence ID" value="RHC54901.1"/>
    <property type="molecule type" value="Genomic_DNA"/>
</dbReference>
<dbReference type="GO" id="GO:0055085">
    <property type="term" value="P:transmembrane transport"/>
    <property type="evidence" value="ECO:0007669"/>
    <property type="project" value="InterPro"/>
</dbReference>
<dbReference type="PANTHER" id="PTHR33376">
    <property type="match status" value="1"/>
</dbReference>
<dbReference type="PROSITE" id="PS51257">
    <property type="entry name" value="PROKAR_LIPOPROTEIN"/>
    <property type="match status" value="1"/>
</dbReference>
<keyword evidence="3 5" id="KW-0732">Signal</keyword>
<evidence type="ECO:0000313" key="7">
    <source>
        <dbReference type="Proteomes" id="UP000283975"/>
    </source>
</evidence>
<feature type="signal peptide" evidence="5">
    <location>
        <begin position="1"/>
        <end position="33"/>
    </location>
</feature>
<dbReference type="InterPro" id="IPR038404">
    <property type="entry name" value="TRAP_DctP_sf"/>
</dbReference>
<dbReference type="GO" id="GO:0030288">
    <property type="term" value="C:outer membrane-bounded periplasmic space"/>
    <property type="evidence" value="ECO:0007669"/>
    <property type="project" value="InterPro"/>
</dbReference>